<dbReference type="OrthoDB" id="192297at2157"/>
<dbReference type="EMBL" id="REFS01000006">
    <property type="protein sequence ID" value="RMB12944.1"/>
    <property type="molecule type" value="Genomic_DNA"/>
</dbReference>
<dbReference type="KEGG" id="haer:DU502_15545"/>
<evidence type="ECO:0000313" key="1">
    <source>
        <dbReference type="EMBL" id="AZH26703.1"/>
    </source>
</evidence>
<dbReference type="RefSeq" id="WP_121921662.1">
    <property type="nucleotide sequence ID" value="NZ_CP034145.1"/>
</dbReference>
<sequence>MIDEIEETEIPRDLVIEEKKRDRYKELIDEDSGSPFAGQQMSKLFMVSLGIGYDQGLQKSLDSRSGSIPWSALTKDEQWVIKSVAVKEADDAEILKDGSQVAQIVQEYANGGFEYIDDLVRGPKDTLSTLRTEVVTMHQDHRPDADVTDDDD</sequence>
<dbReference type="Proteomes" id="UP000282007">
    <property type="component" value="Chromosome"/>
</dbReference>
<proteinExistence type="predicted"/>
<reference evidence="2 3" key="1">
    <citation type="journal article" date="2015" name="Stand. Genomic Sci.">
        <title>Genomic Encyclopedia of Bacterial and Archaeal Type Strains, Phase III: the genomes of soil and plant-associated and newly described type strains.</title>
        <authorList>
            <person name="Whitman W.B."/>
            <person name="Woyke T."/>
            <person name="Klenk H.P."/>
            <person name="Zhou Y."/>
            <person name="Lilburn T.G."/>
            <person name="Beck B.J."/>
            <person name="De Vos P."/>
            <person name="Vandamme P."/>
            <person name="Eisen J.A."/>
            <person name="Garrity G."/>
            <person name="Hugenholtz P."/>
            <person name="Kyrpides N.C."/>
        </authorList>
    </citation>
    <scope>NUCLEOTIDE SEQUENCE [LARGE SCALE GENOMIC DNA]</scope>
    <source>
        <strain evidence="2 3">CGMCC 1.10124</strain>
    </source>
</reference>
<dbReference type="Proteomes" id="UP000277326">
    <property type="component" value="Unassembled WGS sequence"/>
</dbReference>
<protein>
    <submittedName>
        <fullName evidence="2">Dnd system-associated protein 4</fullName>
    </submittedName>
</protein>
<dbReference type="GeneID" id="38472729"/>
<gene>
    <name evidence="2" type="ORF">ATH50_3100</name>
    <name evidence="1" type="ORF">DU502_15545</name>
</gene>
<evidence type="ECO:0000313" key="2">
    <source>
        <dbReference type="EMBL" id="RMB12944.1"/>
    </source>
</evidence>
<organism evidence="2 3">
    <name type="scientific">Haloplanus aerogenes</name>
    <dbReference type="NCBI Taxonomy" id="660522"/>
    <lineage>
        <taxon>Archaea</taxon>
        <taxon>Methanobacteriati</taxon>
        <taxon>Methanobacteriota</taxon>
        <taxon>Stenosarchaea group</taxon>
        <taxon>Halobacteria</taxon>
        <taxon>Halobacteriales</taxon>
        <taxon>Haloferacaceae</taxon>
        <taxon>Haloplanus</taxon>
    </lineage>
</organism>
<name>A0A3M0CUA4_9EURY</name>
<reference evidence="1 4" key="2">
    <citation type="submission" date="2018-07" db="EMBL/GenBank/DDBJ databases">
        <title>Genome sequences of Haloplanus aerogenes JCM 16430T.</title>
        <authorList>
            <person name="Kim Y.B."/>
            <person name="Roh S.W."/>
        </authorList>
    </citation>
    <scope>NUCLEOTIDE SEQUENCE [LARGE SCALE GENOMIC DNA]</scope>
    <source>
        <strain evidence="1 4">JCM 16430</strain>
    </source>
</reference>
<evidence type="ECO:0000313" key="4">
    <source>
        <dbReference type="Proteomes" id="UP000282007"/>
    </source>
</evidence>
<keyword evidence="4" id="KW-1185">Reference proteome</keyword>
<dbReference type="AlphaFoldDB" id="A0A3M0CUA4"/>
<reference evidence="2" key="3">
    <citation type="submission" date="2018-10" db="EMBL/GenBank/DDBJ databases">
        <authorList>
            <person name="Whitman W."/>
            <person name="Huntemann M."/>
            <person name="Clum A."/>
            <person name="Pillay M."/>
            <person name="Palaniappan K."/>
            <person name="Varghese N."/>
            <person name="Mikhailova N."/>
            <person name="Stamatis D."/>
            <person name="Reddy T."/>
            <person name="Daum C."/>
            <person name="Shapiro N."/>
            <person name="Ivanova N."/>
            <person name="Kyrpides N."/>
            <person name="Woyke T."/>
        </authorList>
    </citation>
    <scope>NUCLEOTIDE SEQUENCE</scope>
    <source>
        <strain evidence="2">CGMCC 1.10124</strain>
    </source>
</reference>
<evidence type="ECO:0000313" key="3">
    <source>
        <dbReference type="Proteomes" id="UP000277326"/>
    </source>
</evidence>
<accession>A0A3M0CUA4</accession>
<dbReference type="EMBL" id="CP034145">
    <property type="protein sequence ID" value="AZH26703.1"/>
    <property type="molecule type" value="Genomic_DNA"/>
</dbReference>